<keyword evidence="2" id="KW-1185">Reference proteome</keyword>
<dbReference type="RefSeq" id="XP_022132545.1">
    <property type="nucleotide sequence ID" value="XM_022276853.1"/>
</dbReference>
<proteinExistence type="predicted"/>
<dbReference type="InterPro" id="IPR058868">
    <property type="entry name" value="ARM_7"/>
</dbReference>
<sequence length="601" mass="69134">MKAPRHKKMAEKAKKDNPIKQIHCAVPFCFFCTMNEPDPLLRTFKITECFKEMPRREDQEYVLALSGLWSIAKTRPDNPEFPELGIFECMGKLICRGIDDREWLFRDQNVYIPYYAAHIIGSYAMNKAEFAEIAVESGVIPPLMELLRGKISWVEKRVAVRALGHLASHDTTFESVAEIGTEVVELAMEIASKIAENVYTQFLCLKQRRKYQRNLLTRGLGGVEIENRKAEEWTIQTQCWSLYLLDCFARRERHLSLICKKNFLKILCQIWGGLANPEAPAGIGLLRTLCRTEIGRKSVTDLEEVIKSLCVLARSSSDEWQITAIECILSLIKDPLTRNRVLESSVFSLIDLVELEIGGDQKKQKLGDSVTRELLKDYHKIKYGNEKLYSETAERALGEIWELKVEKKRREKLMSEKEVRKRKLLVGILTKQGNHRFRGGVIEKAVVKYSEALEMCVPKMIKQRLVLHSNRAQCFLLLRDPEAAISDTTRALCLSKQGSPHSRSLWRRSQAYDMMGLAKESLIDCLLFVSCQIKLKEKIPYYAARMMNKQMNATWVFASVESRTFNRDEELVRESPMTEFEGGKILMMKMKQKDGHATVFP</sequence>
<evidence type="ECO:0000313" key="2">
    <source>
        <dbReference type="Proteomes" id="UP000504603"/>
    </source>
</evidence>
<dbReference type="InterPro" id="IPR016024">
    <property type="entry name" value="ARM-type_fold"/>
</dbReference>
<dbReference type="InterPro" id="IPR011990">
    <property type="entry name" value="TPR-like_helical_dom_sf"/>
</dbReference>
<dbReference type="Gene3D" id="1.25.10.10">
    <property type="entry name" value="Leucine-rich Repeat Variant"/>
    <property type="match status" value="1"/>
</dbReference>
<dbReference type="Gene3D" id="1.25.40.10">
    <property type="entry name" value="Tetratricopeptide repeat domain"/>
    <property type="match status" value="1"/>
</dbReference>
<organism evidence="2 3">
    <name type="scientific">Momordica charantia</name>
    <name type="common">Bitter gourd</name>
    <name type="synonym">Balsam pear</name>
    <dbReference type="NCBI Taxonomy" id="3673"/>
    <lineage>
        <taxon>Eukaryota</taxon>
        <taxon>Viridiplantae</taxon>
        <taxon>Streptophyta</taxon>
        <taxon>Embryophyta</taxon>
        <taxon>Tracheophyta</taxon>
        <taxon>Spermatophyta</taxon>
        <taxon>Magnoliopsida</taxon>
        <taxon>eudicotyledons</taxon>
        <taxon>Gunneridae</taxon>
        <taxon>Pentapetalae</taxon>
        <taxon>rosids</taxon>
        <taxon>fabids</taxon>
        <taxon>Cucurbitales</taxon>
        <taxon>Cucurbitaceae</taxon>
        <taxon>Momordiceae</taxon>
        <taxon>Momordica</taxon>
    </lineage>
</organism>
<dbReference type="SUPFAM" id="SSF48452">
    <property type="entry name" value="TPR-like"/>
    <property type="match status" value="1"/>
</dbReference>
<dbReference type="InterPro" id="IPR011989">
    <property type="entry name" value="ARM-like"/>
</dbReference>
<protein>
    <submittedName>
        <fullName evidence="3">Uncharacterized protein LOC111005378</fullName>
    </submittedName>
</protein>
<name>A0A6J1BSR5_MOMCH</name>
<dbReference type="GeneID" id="111005378"/>
<dbReference type="Pfam" id="PF26524">
    <property type="entry name" value="ARM_7"/>
    <property type="match status" value="1"/>
</dbReference>
<dbReference type="KEGG" id="mcha:111005378"/>
<dbReference type="OrthoDB" id="1872379at2759"/>
<evidence type="ECO:0000259" key="1">
    <source>
        <dbReference type="Pfam" id="PF26524"/>
    </source>
</evidence>
<evidence type="ECO:0000313" key="3">
    <source>
        <dbReference type="RefSeq" id="XP_022132545.1"/>
    </source>
</evidence>
<dbReference type="Proteomes" id="UP000504603">
    <property type="component" value="Unplaced"/>
</dbReference>
<gene>
    <name evidence="3" type="primary">LOC111005378</name>
</gene>
<dbReference type="SUPFAM" id="SSF48371">
    <property type="entry name" value="ARM repeat"/>
    <property type="match status" value="1"/>
</dbReference>
<dbReference type="PANTHER" id="PTHR46578:SF4">
    <property type="entry name" value="ARM-REPEAT_TETRATRICOPEPTIDE REPEAT (TPR)-LIKE PROTEIN"/>
    <property type="match status" value="1"/>
</dbReference>
<dbReference type="PANTHER" id="PTHR46578">
    <property type="entry name" value="ARM-REPEAT/TETRATRICOPEPTIDE REPEAT (TPR)-LIKE PROTEIN"/>
    <property type="match status" value="1"/>
</dbReference>
<feature type="domain" description="ARM repeat N-terminal plant" evidence="1">
    <location>
        <begin position="23"/>
        <end position="260"/>
    </location>
</feature>
<accession>A0A6J1BSR5</accession>
<dbReference type="AlphaFoldDB" id="A0A6J1BSR5"/>
<reference evidence="3" key="1">
    <citation type="submission" date="2025-08" db="UniProtKB">
        <authorList>
            <consortium name="RefSeq"/>
        </authorList>
    </citation>
    <scope>IDENTIFICATION</scope>
    <source>
        <strain evidence="3">OHB3-1</strain>
    </source>
</reference>